<comment type="caution">
    <text evidence="2">The sequence shown here is derived from an EMBL/GenBank/DDBJ whole genome shotgun (WGS) entry which is preliminary data.</text>
</comment>
<accession>A0A9N9FZN2</accession>
<keyword evidence="3" id="KW-1185">Reference proteome</keyword>
<dbReference type="GO" id="GO:0032543">
    <property type="term" value="P:mitochondrial translation"/>
    <property type="evidence" value="ECO:0007669"/>
    <property type="project" value="TreeGrafter"/>
</dbReference>
<feature type="compositionally biased region" description="Basic and acidic residues" evidence="1">
    <location>
        <begin position="62"/>
        <end position="80"/>
    </location>
</feature>
<sequence>MSICSKVQNINKINIINKTNIINKINNINSITHYHSTTQLFFAVKPQKEKPSNAKAAAAGVKGKEGGKEGGKEEGKEGKDKKPKVWRHIKGFLFKQFLANEGKLYEHPKLNGPNYMGSAFCPFPMNPYFKVQPPLTDRTREQIWNEYTEQGKTVREIDFALNMEKMLGAKTILSENLTETLPQVGKPKFHLVDEGKDFVSDDAAKILNRPTIKEETSREELLRQQFTTSLGGKSKNQHLRNVIEIGSDKEITNRRWAFRFKNVGENPCIIIRERDGKLLKADLPERSPLSS</sequence>
<proteinExistence type="predicted"/>
<dbReference type="EMBL" id="CAJVPK010001038">
    <property type="protein sequence ID" value="CAG8567075.1"/>
    <property type="molecule type" value="Genomic_DNA"/>
</dbReference>
<dbReference type="PANTHER" id="PTHR28158:SF1">
    <property type="entry name" value="SMALL RIBOSOMAL SUBUNIT PROTEIN MS45"/>
    <property type="match status" value="1"/>
</dbReference>
<protein>
    <submittedName>
        <fullName evidence="2">4261_t:CDS:1</fullName>
    </submittedName>
</protein>
<gene>
    <name evidence="2" type="ORF">DEBURN_LOCUS7883</name>
</gene>
<dbReference type="InterPro" id="IPR021036">
    <property type="entry name" value="Ribosomal_mS45"/>
</dbReference>
<name>A0A9N9FZN2_9GLOM</name>
<reference evidence="2" key="1">
    <citation type="submission" date="2021-06" db="EMBL/GenBank/DDBJ databases">
        <authorList>
            <person name="Kallberg Y."/>
            <person name="Tangrot J."/>
            <person name="Rosling A."/>
        </authorList>
    </citation>
    <scope>NUCLEOTIDE SEQUENCE</scope>
    <source>
        <strain evidence="2">AZ414A</strain>
    </source>
</reference>
<dbReference type="Pfam" id="PF12298">
    <property type="entry name" value="Bot1p"/>
    <property type="match status" value="1"/>
</dbReference>
<organism evidence="2 3">
    <name type="scientific">Diversispora eburnea</name>
    <dbReference type="NCBI Taxonomy" id="1213867"/>
    <lineage>
        <taxon>Eukaryota</taxon>
        <taxon>Fungi</taxon>
        <taxon>Fungi incertae sedis</taxon>
        <taxon>Mucoromycota</taxon>
        <taxon>Glomeromycotina</taxon>
        <taxon>Glomeromycetes</taxon>
        <taxon>Diversisporales</taxon>
        <taxon>Diversisporaceae</taxon>
        <taxon>Diversispora</taxon>
    </lineage>
</organism>
<dbReference type="OrthoDB" id="10052321at2759"/>
<dbReference type="GO" id="GO:0003735">
    <property type="term" value="F:structural constituent of ribosome"/>
    <property type="evidence" value="ECO:0007669"/>
    <property type="project" value="TreeGrafter"/>
</dbReference>
<dbReference type="GO" id="GO:0005763">
    <property type="term" value="C:mitochondrial small ribosomal subunit"/>
    <property type="evidence" value="ECO:0007669"/>
    <property type="project" value="TreeGrafter"/>
</dbReference>
<dbReference type="PANTHER" id="PTHR28158">
    <property type="entry name" value="37S RIBOSOMAL PROTEIN S35, MITOCHONDRIAL"/>
    <property type="match status" value="1"/>
</dbReference>
<dbReference type="Proteomes" id="UP000789706">
    <property type="component" value="Unassembled WGS sequence"/>
</dbReference>
<dbReference type="AlphaFoldDB" id="A0A9N9FZN2"/>
<feature type="region of interest" description="Disordered" evidence="1">
    <location>
        <begin position="51"/>
        <end position="83"/>
    </location>
</feature>
<evidence type="ECO:0000313" key="3">
    <source>
        <dbReference type="Proteomes" id="UP000789706"/>
    </source>
</evidence>
<evidence type="ECO:0000256" key="1">
    <source>
        <dbReference type="SAM" id="MobiDB-lite"/>
    </source>
</evidence>
<evidence type="ECO:0000313" key="2">
    <source>
        <dbReference type="EMBL" id="CAG8567075.1"/>
    </source>
</evidence>